<reference evidence="13" key="1">
    <citation type="submission" date="2021-02" db="EMBL/GenBank/DDBJ databases">
        <authorList>
            <person name="Nowell W R."/>
        </authorList>
    </citation>
    <scope>NUCLEOTIDE SEQUENCE</scope>
</reference>
<keyword evidence="6" id="KW-0418">Kinase</keyword>
<dbReference type="Gene3D" id="3.30.200.20">
    <property type="entry name" value="Phosphorylase Kinase, domain 1"/>
    <property type="match status" value="1"/>
</dbReference>
<evidence type="ECO:0000256" key="8">
    <source>
        <dbReference type="ARBA" id="ARBA00047811"/>
    </source>
</evidence>
<dbReference type="SMART" id="SM00220">
    <property type="entry name" value="S_TKc"/>
    <property type="match status" value="1"/>
</dbReference>
<dbReference type="EMBL" id="CAJOBH010004411">
    <property type="protein sequence ID" value="CAF3988925.1"/>
    <property type="molecule type" value="Genomic_DNA"/>
</dbReference>
<dbReference type="InterPro" id="IPR017441">
    <property type="entry name" value="Protein_kinase_ATP_BS"/>
</dbReference>
<feature type="region of interest" description="Disordered" evidence="11">
    <location>
        <begin position="235"/>
        <end position="267"/>
    </location>
</feature>
<dbReference type="PANTHER" id="PTHR24056">
    <property type="entry name" value="CELL DIVISION PROTEIN KINASE"/>
    <property type="match status" value="1"/>
</dbReference>
<dbReference type="PANTHER" id="PTHR24056:SF233">
    <property type="entry name" value="CYCLIN-DEPENDENT KINASE 9"/>
    <property type="match status" value="1"/>
</dbReference>
<evidence type="ECO:0000313" key="13">
    <source>
        <dbReference type="EMBL" id="CAF3988925.1"/>
    </source>
</evidence>
<dbReference type="Proteomes" id="UP000681967">
    <property type="component" value="Unassembled WGS sequence"/>
</dbReference>
<dbReference type="Gene3D" id="1.10.510.10">
    <property type="entry name" value="Transferase(Phosphotransferase) domain 1"/>
    <property type="match status" value="1"/>
</dbReference>
<accession>A0A8S2N6L1</accession>
<keyword evidence="4" id="KW-0808">Transferase</keyword>
<dbReference type="InterPro" id="IPR050108">
    <property type="entry name" value="CDK"/>
</dbReference>
<evidence type="ECO:0000256" key="6">
    <source>
        <dbReference type="ARBA" id="ARBA00022777"/>
    </source>
</evidence>
<dbReference type="Pfam" id="PF00069">
    <property type="entry name" value="Pkinase"/>
    <property type="match status" value="2"/>
</dbReference>
<dbReference type="GO" id="GO:0005524">
    <property type="term" value="F:ATP binding"/>
    <property type="evidence" value="ECO:0007669"/>
    <property type="project" value="UniProtKB-UniRule"/>
</dbReference>
<comment type="catalytic activity">
    <reaction evidence="8">
        <text>L-threonyl-[protein] + ATP = O-phospho-L-threonyl-[protein] + ADP + H(+)</text>
        <dbReference type="Rhea" id="RHEA:46608"/>
        <dbReference type="Rhea" id="RHEA-COMP:11060"/>
        <dbReference type="Rhea" id="RHEA-COMP:11605"/>
        <dbReference type="ChEBI" id="CHEBI:15378"/>
        <dbReference type="ChEBI" id="CHEBI:30013"/>
        <dbReference type="ChEBI" id="CHEBI:30616"/>
        <dbReference type="ChEBI" id="CHEBI:61977"/>
        <dbReference type="ChEBI" id="CHEBI:456216"/>
        <dbReference type="EC" id="2.7.11.22"/>
    </reaction>
</comment>
<organism evidence="13 14">
    <name type="scientific">Rotaria magnacalcarata</name>
    <dbReference type="NCBI Taxonomy" id="392030"/>
    <lineage>
        <taxon>Eukaryota</taxon>
        <taxon>Metazoa</taxon>
        <taxon>Spiralia</taxon>
        <taxon>Gnathifera</taxon>
        <taxon>Rotifera</taxon>
        <taxon>Eurotatoria</taxon>
        <taxon>Bdelloidea</taxon>
        <taxon>Philodinida</taxon>
        <taxon>Philodinidae</taxon>
        <taxon>Rotaria</taxon>
    </lineage>
</organism>
<dbReference type="GO" id="GO:0008353">
    <property type="term" value="F:RNA polymerase II CTD heptapeptide repeat kinase activity"/>
    <property type="evidence" value="ECO:0007669"/>
    <property type="project" value="TreeGrafter"/>
</dbReference>
<keyword evidence="7 10" id="KW-0067">ATP-binding</keyword>
<evidence type="ECO:0000256" key="11">
    <source>
        <dbReference type="SAM" id="MobiDB-lite"/>
    </source>
</evidence>
<dbReference type="InterPro" id="IPR011009">
    <property type="entry name" value="Kinase-like_dom_sf"/>
</dbReference>
<keyword evidence="3" id="KW-0723">Serine/threonine-protein kinase</keyword>
<dbReference type="PROSITE" id="PS00107">
    <property type="entry name" value="PROTEIN_KINASE_ATP"/>
    <property type="match status" value="1"/>
</dbReference>
<evidence type="ECO:0000256" key="5">
    <source>
        <dbReference type="ARBA" id="ARBA00022741"/>
    </source>
</evidence>
<feature type="compositionally biased region" description="Low complexity" evidence="11">
    <location>
        <begin position="240"/>
        <end position="249"/>
    </location>
</feature>
<feature type="domain" description="Protein kinase" evidence="12">
    <location>
        <begin position="24"/>
        <end position="267"/>
    </location>
</feature>
<evidence type="ECO:0000313" key="14">
    <source>
        <dbReference type="Proteomes" id="UP000681967"/>
    </source>
</evidence>
<feature type="binding site" evidence="10">
    <location>
        <position position="53"/>
    </location>
    <ligand>
        <name>ATP</name>
        <dbReference type="ChEBI" id="CHEBI:30616"/>
    </ligand>
</feature>
<sequence>MTYQNRPPEQAPLEFPYIGDVSQYERIDKIGQGTFGEVFKARCKKTNDFVAMKLILMDQEKEGFPITALREIKILQELRHDNIVRLIEVCRSASERDYGPAIDMWGVGCIFAEMWIRSPIMQGTSEQHQLELISHLCGSIEPGVWPGVNKLPLYTKLKLPQSERRKVHDRMKPYIQEPLALDLIDKLLTLDPKQRIDADNAVSSDFFYSEPPLADLKPLLSKYPSMFELKEVSRNAYNPQMQQQQQQQQRMKQARPNVPNLPSEPIY</sequence>
<evidence type="ECO:0000256" key="7">
    <source>
        <dbReference type="ARBA" id="ARBA00022840"/>
    </source>
</evidence>
<dbReference type="FunFam" id="3.30.200.20:FF:000124">
    <property type="entry name" value="Cyclin-dependent kinase 4"/>
    <property type="match status" value="1"/>
</dbReference>
<proteinExistence type="inferred from homology"/>
<comment type="caution">
    <text evidence="13">The sequence shown here is derived from an EMBL/GenBank/DDBJ whole genome shotgun (WGS) entry which is preliminary data.</text>
</comment>
<comment type="catalytic activity">
    <reaction evidence="9">
        <text>L-seryl-[protein] + ATP = O-phospho-L-seryl-[protein] + ADP + H(+)</text>
        <dbReference type="Rhea" id="RHEA:17989"/>
        <dbReference type="Rhea" id="RHEA-COMP:9863"/>
        <dbReference type="Rhea" id="RHEA-COMP:11604"/>
        <dbReference type="ChEBI" id="CHEBI:15378"/>
        <dbReference type="ChEBI" id="CHEBI:29999"/>
        <dbReference type="ChEBI" id="CHEBI:30616"/>
        <dbReference type="ChEBI" id="CHEBI:83421"/>
        <dbReference type="ChEBI" id="CHEBI:456216"/>
        <dbReference type="EC" id="2.7.11.22"/>
    </reaction>
</comment>
<dbReference type="InterPro" id="IPR000719">
    <property type="entry name" value="Prot_kinase_dom"/>
</dbReference>
<evidence type="ECO:0000256" key="4">
    <source>
        <dbReference type="ARBA" id="ARBA00022679"/>
    </source>
</evidence>
<evidence type="ECO:0000256" key="3">
    <source>
        <dbReference type="ARBA" id="ARBA00022527"/>
    </source>
</evidence>
<comment type="similarity">
    <text evidence="2">Belongs to the protein kinase superfamily. CMGC Ser/Thr protein kinase family. CDC2/CDKX subfamily.</text>
</comment>
<comment type="subcellular location">
    <subcellularLocation>
        <location evidence="1">Nucleus</location>
    </subcellularLocation>
</comment>
<dbReference type="AlphaFoldDB" id="A0A8S2N6L1"/>
<evidence type="ECO:0000256" key="1">
    <source>
        <dbReference type="ARBA" id="ARBA00004123"/>
    </source>
</evidence>
<evidence type="ECO:0000259" key="12">
    <source>
        <dbReference type="PROSITE" id="PS50011"/>
    </source>
</evidence>
<keyword evidence="5 10" id="KW-0547">Nucleotide-binding</keyword>
<evidence type="ECO:0000256" key="9">
    <source>
        <dbReference type="ARBA" id="ARBA00048367"/>
    </source>
</evidence>
<gene>
    <name evidence="13" type="ORF">BYL167_LOCUS13037</name>
</gene>
<protein>
    <recommendedName>
        <fullName evidence="12">Protein kinase domain-containing protein</fullName>
    </recommendedName>
</protein>
<dbReference type="PROSITE" id="PS50011">
    <property type="entry name" value="PROTEIN_KINASE_DOM"/>
    <property type="match status" value="1"/>
</dbReference>
<dbReference type="GO" id="GO:0005634">
    <property type="term" value="C:nucleus"/>
    <property type="evidence" value="ECO:0007669"/>
    <property type="project" value="UniProtKB-SubCell"/>
</dbReference>
<evidence type="ECO:0000256" key="10">
    <source>
        <dbReference type="PROSITE-ProRule" id="PRU10141"/>
    </source>
</evidence>
<dbReference type="GO" id="GO:0004693">
    <property type="term" value="F:cyclin-dependent protein serine/threonine kinase activity"/>
    <property type="evidence" value="ECO:0007669"/>
    <property type="project" value="UniProtKB-EC"/>
</dbReference>
<name>A0A8S2N6L1_9BILA</name>
<evidence type="ECO:0000256" key="2">
    <source>
        <dbReference type="ARBA" id="ARBA00006485"/>
    </source>
</evidence>
<dbReference type="SUPFAM" id="SSF56112">
    <property type="entry name" value="Protein kinase-like (PK-like)"/>
    <property type="match status" value="1"/>
</dbReference>